<dbReference type="AlphaFoldDB" id="Q8T8A9"/>
<name>Q8T8A9_HALRO</name>
<protein>
    <submittedName>
        <fullName evidence="9">Hairy E(SPL) like bHLH transcription factor</fullName>
    </submittedName>
</protein>
<dbReference type="PANTHER" id="PTHR10985">
    <property type="entry name" value="BASIC HELIX-LOOP-HELIX TRANSCRIPTION FACTOR, HES-RELATED"/>
    <property type="match status" value="1"/>
</dbReference>
<feature type="compositionally biased region" description="Low complexity" evidence="7">
    <location>
        <begin position="232"/>
        <end position="253"/>
    </location>
</feature>
<feature type="domain" description="BHLH" evidence="8">
    <location>
        <begin position="13"/>
        <end position="69"/>
    </location>
</feature>
<dbReference type="CDD" id="cd11410">
    <property type="entry name" value="bHLH_O_HES"/>
    <property type="match status" value="1"/>
</dbReference>
<dbReference type="SUPFAM" id="SSF47459">
    <property type="entry name" value="HLH, helix-loop-helix DNA-binding domain"/>
    <property type="match status" value="1"/>
</dbReference>
<dbReference type="EMBL" id="AB072594">
    <property type="protein sequence ID" value="BAB88818.1"/>
    <property type="molecule type" value="mRNA"/>
</dbReference>
<evidence type="ECO:0000313" key="9">
    <source>
        <dbReference type="EMBL" id="BAB88818.1"/>
    </source>
</evidence>
<accession>Q8T8A9</accession>
<dbReference type="InterPro" id="IPR036638">
    <property type="entry name" value="HLH_DNA-bd_sf"/>
</dbReference>
<keyword evidence="4" id="KW-0238">DNA-binding</keyword>
<evidence type="ECO:0000256" key="6">
    <source>
        <dbReference type="ARBA" id="ARBA00023242"/>
    </source>
</evidence>
<dbReference type="InterPro" id="IPR050370">
    <property type="entry name" value="HES_HEY"/>
</dbReference>
<dbReference type="Pfam" id="PF00010">
    <property type="entry name" value="HLH"/>
    <property type="match status" value="1"/>
</dbReference>
<evidence type="ECO:0000256" key="4">
    <source>
        <dbReference type="ARBA" id="ARBA00023125"/>
    </source>
</evidence>
<dbReference type="InterPro" id="IPR011598">
    <property type="entry name" value="bHLH_dom"/>
</dbReference>
<organism evidence="9">
    <name type="scientific">Halocynthia roretzi</name>
    <name type="common">Sea squirt</name>
    <name type="synonym">Cynthia roretzi</name>
    <dbReference type="NCBI Taxonomy" id="7729"/>
    <lineage>
        <taxon>Eukaryota</taxon>
        <taxon>Metazoa</taxon>
        <taxon>Chordata</taxon>
        <taxon>Tunicata</taxon>
        <taxon>Ascidiacea</taxon>
        <taxon>Stolidobranchia</taxon>
        <taxon>Pyuridae</taxon>
        <taxon>Halocynthia</taxon>
    </lineage>
</organism>
<evidence type="ECO:0000256" key="3">
    <source>
        <dbReference type="ARBA" id="ARBA00023015"/>
    </source>
</evidence>
<evidence type="ECO:0000256" key="5">
    <source>
        <dbReference type="ARBA" id="ARBA00023163"/>
    </source>
</evidence>
<sequence length="292" mass="33235">MPAERRMTSAEIRRKTNKPIMEKKRRERINRCLDELKNIVLRAVNEESRPNKLEKADILEMTVRYLRTIKPVKQSADCALFCQPGGNSVEMRQRNTIKDQIHMNHSPTMVKQEHVRFPTQTMKSILQLDVASRYPMEYPVNNRFPIVPPSIPSNGYNRTPVPNYVGKYSPIPVSPISSASSKSPCRDLPFEEQNVLPTNPAFHGFRPDSYSCNLVQKSKSFASGNECESRLYSPSALSNSSSTLTTNMSSTRSGDLWSPSNSHDSSLEFQSNSYQINEETDSFIWRPWVAAL</sequence>
<keyword evidence="6" id="KW-0539">Nucleus</keyword>
<evidence type="ECO:0000259" key="8">
    <source>
        <dbReference type="PROSITE" id="PS50888"/>
    </source>
</evidence>
<dbReference type="GO" id="GO:0005634">
    <property type="term" value="C:nucleus"/>
    <property type="evidence" value="ECO:0007669"/>
    <property type="project" value="UniProtKB-SubCell"/>
</dbReference>
<comment type="subcellular location">
    <subcellularLocation>
        <location evidence="1">Nucleus</location>
    </subcellularLocation>
</comment>
<dbReference type="PROSITE" id="PS50888">
    <property type="entry name" value="BHLH"/>
    <property type="match status" value="1"/>
</dbReference>
<dbReference type="ELM" id="Q8T8A9"/>
<proteinExistence type="evidence at transcript level"/>
<evidence type="ECO:0000256" key="7">
    <source>
        <dbReference type="SAM" id="MobiDB-lite"/>
    </source>
</evidence>
<keyword evidence="2" id="KW-0678">Repressor</keyword>
<dbReference type="GO" id="GO:0003677">
    <property type="term" value="F:DNA binding"/>
    <property type="evidence" value="ECO:0007669"/>
    <property type="project" value="UniProtKB-KW"/>
</dbReference>
<dbReference type="Gene3D" id="4.10.280.10">
    <property type="entry name" value="Helix-loop-helix DNA-binding domain"/>
    <property type="match status" value="1"/>
</dbReference>
<evidence type="ECO:0000256" key="2">
    <source>
        <dbReference type="ARBA" id="ARBA00022491"/>
    </source>
</evidence>
<gene>
    <name evidence="9" type="primary">HrHesl1</name>
</gene>
<reference evidence="9" key="1">
    <citation type="submission" date="2001-10" db="EMBL/GenBank/DDBJ databases">
        <title>Isolation of cDNA clones for mRNAs transcribed zygotically during cleavage stage in ascidian, Halocynthia roretzi.</title>
        <authorList>
            <person name="Miya T."/>
            <person name="Nishida H."/>
        </authorList>
    </citation>
    <scope>NUCLEOTIDE SEQUENCE</scope>
</reference>
<dbReference type="GO" id="GO:0046983">
    <property type="term" value="F:protein dimerization activity"/>
    <property type="evidence" value="ECO:0007669"/>
    <property type="project" value="InterPro"/>
</dbReference>
<evidence type="ECO:0000256" key="1">
    <source>
        <dbReference type="ARBA" id="ARBA00004123"/>
    </source>
</evidence>
<feature type="region of interest" description="Disordered" evidence="7">
    <location>
        <begin position="232"/>
        <end position="262"/>
    </location>
</feature>
<dbReference type="SMART" id="SM00353">
    <property type="entry name" value="HLH"/>
    <property type="match status" value="1"/>
</dbReference>
<keyword evidence="5" id="KW-0804">Transcription</keyword>
<keyword evidence="3" id="KW-0805">Transcription regulation</keyword>
<dbReference type="FunFam" id="4.10.280.10:FF:000009">
    <property type="entry name" value="Transcription factor HES-1"/>
    <property type="match status" value="1"/>
</dbReference>